<keyword evidence="5" id="KW-1185">Reference proteome</keyword>
<dbReference type="InterPro" id="IPR035914">
    <property type="entry name" value="Sperma_CUB_dom_sf"/>
</dbReference>
<evidence type="ECO:0000313" key="4">
    <source>
        <dbReference type="EMBL" id="CAD7243570.1"/>
    </source>
</evidence>
<name>A0A7R9A0F4_9CRUS</name>
<dbReference type="Proteomes" id="UP000677054">
    <property type="component" value="Unassembled WGS sequence"/>
</dbReference>
<dbReference type="AlphaFoldDB" id="A0A7R9A0F4"/>
<keyword evidence="2" id="KW-1015">Disulfide bond</keyword>
<evidence type="ECO:0000256" key="1">
    <source>
        <dbReference type="ARBA" id="ARBA00022737"/>
    </source>
</evidence>
<dbReference type="InterPro" id="IPR000859">
    <property type="entry name" value="CUB_dom"/>
</dbReference>
<dbReference type="EMBL" id="CAJPEV010000457">
    <property type="protein sequence ID" value="CAG0885481.1"/>
    <property type="molecule type" value="Genomic_DNA"/>
</dbReference>
<protein>
    <recommendedName>
        <fullName evidence="3">CUB domain-containing protein</fullName>
    </recommendedName>
</protein>
<proteinExistence type="predicted"/>
<evidence type="ECO:0000259" key="3">
    <source>
        <dbReference type="SMART" id="SM00042"/>
    </source>
</evidence>
<evidence type="ECO:0000313" key="5">
    <source>
        <dbReference type="Proteomes" id="UP000677054"/>
    </source>
</evidence>
<evidence type="ECO:0000256" key="2">
    <source>
        <dbReference type="ARBA" id="ARBA00023157"/>
    </source>
</evidence>
<dbReference type="SMART" id="SM00042">
    <property type="entry name" value="CUB"/>
    <property type="match status" value="1"/>
</dbReference>
<accession>A0A7R9A0F4</accession>
<gene>
    <name evidence="4" type="ORF">DSTB1V02_LOCUS3486</name>
</gene>
<feature type="domain" description="CUB" evidence="3">
    <location>
        <begin position="47"/>
        <end position="153"/>
    </location>
</feature>
<dbReference type="EMBL" id="LR899974">
    <property type="protein sequence ID" value="CAD7243570.1"/>
    <property type="molecule type" value="Genomic_DNA"/>
</dbReference>
<dbReference type="Gene3D" id="2.60.120.290">
    <property type="entry name" value="Spermadhesin, CUB domain"/>
    <property type="match status" value="1"/>
</dbReference>
<organism evidence="4">
    <name type="scientific">Darwinula stevensoni</name>
    <dbReference type="NCBI Taxonomy" id="69355"/>
    <lineage>
        <taxon>Eukaryota</taxon>
        <taxon>Metazoa</taxon>
        <taxon>Ecdysozoa</taxon>
        <taxon>Arthropoda</taxon>
        <taxon>Crustacea</taxon>
        <taxon>Oligostraca</taxon>
        <taxon>Ostracoda</taxon>
        <taxon>Podocopa</taxon>
        <taxon>Podocopida</taxon>
        <taxon>Darwinulocopina</taxon>
        <taxon>Darwinuloidea</taxon>
        <taxon>Darwinulidae</taxon>
        <taxon>Darwinula</taxon>
    </lineage>
</organism>
<dbReference type="PANTHER" id="PTHR24251">
    <property type="entry name" value="OVOCHYMASE-RELATED"/>
    <property type="match status" value="1"/>
</dbReference>
<dbReference type="SUPFAM" id="SSF49854">
    <property type="entry name" value="Spermadhesin, CUB domain"/>
    <property type="match status" value="1"/>
</dbReference>
<reference evidence="4" key="1">
    <citation type="submission" date="2020-11" db="EMBL/GenBank/DDBJ databases">
        <authorList>
            <person name="Tran Van P."/>
        </authorList>
    </citation>
    <scope>NUCLEOTIDE SEQUENCE</scope>
</reference>
<keyword evidence="1" id="KW-0677">Repeat</keyword>
<dbReference type="Pfam" id="PF00431">
    <property type="entry name" value="CUB"/>
    <property type="match status" value="1"/>
</dbReference>
<sequence length="153" mass="17024">MSGCHAHVRGLMDLAQTCELGRGAALDSRAALVDASPNRQDGSNEARWSRAMAANSTETFQSPNYPSNYNNNYYVEWCYTCPNQLTLSCPDIRIQWSFFCWKDALMVSGNGDWSYCGQTSLTYTVPAGRMLSVAFRTNFLITARGFQCTVTCP</sequence>